<dbReference type="Proteomes" id="UP001060170">
    <property type="component" value="Chromosome 1"/>
</dbReference>
<name>A0ACC0EXB8_9BASI</name>
<organism evidence="1 2">
    <name type="scientific">Puccinia striiformis f. sp. tritici</name>
    <dbReference type="NCBI Taxonomy" id="168172"/>
    <lineage>
        <taxon>Eukaryota</taxon>
        <taxon>Fungi</taxon>
        <taxon>Dikarya</taxon>
        <taxon>Basidiomycota</taxon>
        <taxon>Pucciniomycotina</taxon>
        <taxon>Pucciniomycetes</taxon>
        <taxon>Pucciniales</taxon>
        <taxon>Pucciniaceae</taxon>
        <taxon>Puccinia</taxon>
    </lineage>
</organism>
<keyword evidence="2" id="KW-1185">Reference proteome</keyword>
<sequence length="466" mass="52940">MQLDHEANEDAALILEALKGLEARYEHIYLYTRKPSCKNCRSQQEPLSTDELNTLQNRLLEMQTCFLPSWKEQLTDLLESLGLNDSRKISQPKRLDTIKVISQLDHTLGQISTFLNSIVFIADDTFQIHAANDHGYGGLKQYRCRDMIDQVNQLIDYHIREIFNDMSHFVRSRSTDRQCSFHDEPNLARYKWFIKATARSIDATDDIIKRSEQSDFSFLQGNWKGHVDYLDWLLGRVIERIEFRNRLGGQRETTDEDRTGNGTSSSSEDDQEQDDSPDTEQSASESSDGHEHLGSDDANSASDNEDNQSVAGFSTSSSEDTSMGAKTTEIAKSALPLAKLGRILLRKLLNTPTGRSPFTIGPKMSSSDINSLNRNVTKHFIELTGLLGSLFIEYESRIEEMRVSMSENLHKIIFSLYFYLVPLNPNPDLPLSGNHPLTFFHTLREQFCLADRNLRSVLLSGTKVDV</sequence>
<reference evidence="2" key="1">
    <citation type="journal article" date="2018" name="BMC Genomics">
        <title>Genomic insights into host adaptation between the wheat stripe rust pathogen (Puccinia striiformis f. sp. tritici) and the barley stripe rust pathogen (Puccinia striiformis f. sp. hordei).</title>
        <authorList>
            <person name="Xia C."/>
            <person name="Wang M."/>
            <person name="Yin C."/>
            <person name="Cornejo O.E."/>
            <person name="Hulbert S.H."/>
            <person name="Chen X."/>
        </authorList>
    </citation>
    <scope>NUCLEOTIDE SEQUENCE [LARGE SCALE GENOMIC DNA]</scope>
    <source>
        <strain evidence="2">93-210</strain>
    </source>
</reference>
<gene>
    <name evidence="1" type="ORF">MJO28_000250</name>
</gene>
<comment type="caution">
    <text evidence="1">The sequence shown here is derived from an EMBL/GenBank/DDBJ whole genome shotgun (WGS) entry which is preliminary data.</text>
</comment>
<dbReference type="EMBL" id="CM045865">
    <property type="protein sequence ID" value="KAI7962156.1"/>
    <property type="molecule type" value="Genomic_DNA"/>
</dbReference>
<evidence type="ECO:0000313" key="1">
    <source>
        <dbReference type="EMBL" id="KAI7962156.1"/>
    </source>
</evidence>
<proteinExistence type="predicted"/>
<reference evidence="2" key="2">
    <citation type="journal article" date="2018" name="Mol. Plant Microbe Interact.">
        <title>Genome sequence resources for the wheat stripe rust pathogen (Puccinia striiformis f. sp. tritici) and the barley stripe rust pathogen (Puccinia striiformis f. sp. hordei).</title>
        <authorList>
            <person name="Xia C."/>
            <person name="Wang M."/>
            <person name="Yin C."/>
            <person name="Cornejo O.E."/>
            <person name="Hulbert S.H."/>
            <person name="Chen X."/>
        </authorList>
    </citation>
    <scope>NUCLEOTIDE SEQUENCE [LARGE SCALE GENOMIC DNA]</scope>
    <source>
        <strain evidence="2">93-210</strain>
    </source>
</reference>
<protein>
    <submittedName>
        <fullName evidence="1">Uncharacterized protein</fullName>
    </submittedName>
</protein>
<reference evidence="1 2" key="3">
    <citation type="journal article" date="2022" name="Microbiol. Spectr.">
        <title>Folding features and dynamics of 3D genome architecture in plant fungal pathogens.</title>
        <authorList>
            <person name="Xia C."/>
        </authorList>
    </citation>
    <scope>NUCLEOTIDE SEQUENCE [LARGE SCALE GENOMIC DNA]</scope>
    <source>
        <strain evidence="1 2">93-210</strain>
    </source>
</reference>
<accession>A0ACC0EXB8</accession>
<evidence type="ECO:0000313" key="2">
    <source>
        <dbReference type="Proteomes" id="UP001060170"/>
    </source>
</evidence>